<dbReference type="Proteomes" id="UP000499080">
    <property type="component" value="Unassembled WGS sequence"/>
</dbReference>
<evidence type="ECO:0000313" key="2">
    <source>
        <dbReference type="Proteomes" id="UP000499080"/>
    </source>
</evidence>
<evidence type="ECO:0000313" key="1">
    <source>
        <dbReference type="EMBL" id="GBN09128.1"/>
    </source>
</evidence>
<dbReference type="EMBL" id="BGPR01005322">
    <property type="protein sequence ID" value="GBN09128.1"/>
    <property type="molecule type" value="Genomic_DNA"/>
</dbReference>
<sequence length="97" mass="10967">MNKCLSSCPGRPQVMRGSLRRSIASKCNVSFRRLASLQVGRGLQEKKAKKCNVYPVPASLRLGRFYRIGIVKNVMSPFHHPLFQLGREFTGEVLCKM</sequence>
<organism evidence="1 2">
    <name type="scientific">Araneus ventricosus</name>
    <name type="common">Orbweaver spider</name>
    <name type="synonym">Epeira ventricosa</name>
    <dbReference type="NCBI Taxonomy" id="182803"/>
    <lineage>
        <taxon>Eukaryota</taxon>
        <taxon>Metazoa</taxon>
        <taxon>Ecdysozoa</taxon>
        <taxon>Arthropoda</taxon>
        <taxon>Chelicerata</taxon>
        <taxon>Arachnida</taxon>
        <taxon>Araneae</taxon>
        <taxon>Araneomorphae</taxon>
        <taxon>Entelegynae</taxon>
        <taxon>Araneoidea</taxon>
        <taxon>Araneidae</taxon>
        <taxon>Araneus</taxon>
    </lineage>
</organism>
<name>A0A4Y2L3F4_ARAVE</name>
<keyword evidence="2" id="KW-1185">Reference proteome</keyword>
<accession>A0A4Y2L3F4</accession>
<comment type="caution">
    <text evidence="1">The sequence shown here is derived from an EMBL/GenBank/DDBJ whole genome shotgun (WGS) entry which is preliminary data.</text>
</comment>
<reference evidence="1 2" key="1">
    <citation type="journal article" date="2019" name="Sci. Rep.">
        <title>Orb-weaving spider Araneus ventricosus genome elucidates the spidroin gene catalogue.</title>
        <authorList>
            <person name="Kono N."/>
            <person name="Nakamura H."/>
            <person name="Ohtoshi R."/>
            <person name="Moran D.A.P."/>
            <person name="Shinohara A."/>
            <person name="Yoshida Y."/>
            <person name="Fujiwara M."/>
            <person name="Mori M."/>
            <person name="Tomita M."/>
            <person name="Arakawa K."/>
        </authorList>
    </citation>
    <scope>NUCLEOTIDE SEQUENCE [LARGE SCALE GENOMIC DNA]</scope>
</reference>
<protein>
    <submittedName>
        <fullName evidence="1">Uncharacterized protein</fullName>
    </submittedName>
</protein>
<proteinExistence type="predicted"/>
<gene>
    <name evidence="1" type="ORF">AVEN_199551_1</name>
</gene>
<dbReference type="AlphaFoldDB" id="A0A4Y2L3F4"/>